<name>A0A1K2HMJ9_9NEIS</name>
<keyword evidence="10" id="KW-1185">Reference proteome</keyword>
<evidence type="ECO:0000256" key="1">
    <source>
        <dbReference type="ARBA" id="ARBA00004651"/>
    </source>
</evidence>
<keyword evidence="7 8" id="KW-0472">Membrane</keyword>
<keyword evidence="6 8" id="KW-1133">Transmembrane helix</keyword>
<feature type="transmembrane region" description="Helical" evidence="8">
    <location>
        <begin position="72"/>
        <end position="89"/>
    </location>
</feature>
<feature type="transmembrane region" description="Helical" evidence="8">
    <location>
        <begin position="101"/>
        <end position="123"/>
    </location>
</feature>
<evidence type="ECO:0000256" key="3">
    <source>
        <dbReference type="ARBA" id="ARBA00022448"/>
    </source>
</evidence>
<evidence type="ECO:0000313" key="10">
    <source>
        <dbReference type="Proteomes" id="UP000186513"/>
    </source>
</evidence>
<dbReference type="GO" id="GO:0033214">
    <property type="term" value="P:siderophore-iron import into cell"/>
    <property type="evidence" value="ECO:0007669"/>
    <property type="project" value="TreeGrafter"/>
</dbReference>
<dbReference type="Gene3D" id="1.10.3470.10">
    <property type="entry name" value="ABC transporter involved in vitamin B12 uptake, BtuC"/>
    <property type="match status" value="1"/>
</dbReference>
<reference evidence="9 10" key="1">
    <citation type="submission" date="2016-11" db="EMBL/GenBank/DDBJ databases">
        <authorList>
            <person name="Jaros S."/>
            <person name="Januszkiewicz K."/>
            <person name="Wedrychowicz H."/>
        </authorList>
    </citation>
    <scope>NUCLEOTIDE SEQUENCE [LARGE SCALE GENOMIC DNA]</scope>
    <source>
        <strain evidence="9 10">DSM 18899</strain>
    </source>
</reference>
<dbReference type="InterPro" id="IPR037294">
    <property type="entry name" value="ABC_BtuC-like"/>
</dbReference>
<dbReference type="CDD" id="cd06550">
    <property type="entry name" value="TM_ABC_iron-siderophores_like"/>
    <property type="match status" value="1"/>
</dbReference>
<comment type="subcellular location">
    <subcellularLocation>
        <location evidence="1">Cell membrane</location>
        <topology evidence="1">Multi-pass membrane protein</topology>
    </subcellularLocation>
</comment>
<accession>A0A1K2HMJ9</accession>
<dbReference type="PANTHER" id="PTHR30472:SF25">
    <property type="entry name" value="ABC TRANSPORTER PERMEASE PROTEIN MJ0876-RELATED"/>
    <property type="match status" value="1"/>
</dbReference>
<evidence type="ECO:0000256" key="2">
    <source>
        <dbReference type="ARBA" id="ARBA00007935"/>
    </source>
</evidence>
<keyword evidence="5 8" id="KW-0812">Transmembrane</keyword>
<dbReference type="OrthoDB" id="9782305at2"/>
<feature type="transmembrane region" description="Helical" evidence="8">
    <location>
        <begin position="164"/>
        <end position="186"/>
    </location>
</feature>
<comment type="similarity">
    <text evidence="2">Belongs to the binding-protein-dependent transport system permease family. FecCD subfamily.</text>
</comment>
<feature type="transmembrane region" description="Helical" evidence="8">
    <location>
        <begin position="295"/>
        <end position="314"/>
    </location>
</feature>
<evidence type="ECO:0000256" key="8">
    <source>
        <dbReference type="SAM" id="Phobius"/>
    </source>
</evidence>
<evidence type="ECO:0000313" key="9">
    <source>
        <dbReference type="EMBL" id="SFZ77777.1"/>
    </source>
</evidence>
<dbReference type="Pfam" id="PF01032">
    <property type="entry name" value="FecCD"/>
    <property type="match status" value="1"/>
</dbReference>
<proteinExistence type="inferred from homology"/>
<dbReference type="EMBL" id="FPKR01000010">
    <property type="protein sequence ID" value="SFZ77777.1"/>
    <property type="molecule type" value="Genomic_DNA"/>
</dbReference>
<feature type="transmembrane region" description="Helical" evidence="8">
    <location>
        <begin position="259"/>
        <end position="283"/>
    </location>
</feature>
<dbReference type="InterPro" id="IPR000522">
    <property type="entry name" value="ABC_transptr_permease_BtuC"/>
</dbReference>
<evidence type="ECO:0000256" key="5">
    <source>
        <dbReference type="ARBA" id="ARBA00022692"/>
    </source>
</evidence>
<organism evidence="9 10">
    <name type="scientific">Chitinimonas taiwanensis DSM 18899</name>
    <dbReference type="NCBI Taxonomy" id="1121279"/>
    <lineage>
        <taxon>Bacteria</taxon>
        <taxon>Pseudomonadati</taxon>
        <taxon>Pseudomonadota</taxon>
        <taxon>Betaproteobacteria</taxon>
        <taxon>Neisseriales</taxon>
        <taxon>Chitinibacteraceae</taxon>
        <taxon>Chitinimonas</taxon>
    </lineage>
</organism>
<dbReference type="GO" id="GO:0022857">
    <property type="term" value="F:transmembrane transporter activity"/>
    <property type="evidence" value="ECO:0007669"/>
    <property type="project" value="InterPro"/>
</dbReference>
<dbReference type="GO" id="GO:0005886">
    <property type="term" value="C:plasma membrane"/>
    <property type="evidence" value="ECO:0007669"/>
    <property type="project" value="UniProtKB-SubCell"/>
</dbReference>
<feature type="transmembrane region" description="Helical" evidence="8">
    <location>
        <begin position="321"/>
        <end position="342"/>
    </location>
</feature>
<dbReference type="SUPFAM" id="SSF81345">
    <property type="entry name" value="ABC transporter involved in vitamin B12 uptake, BtuC"/>
    <property type="match status" value="1"/>
</dbReference>
<feature type="transmembrane region" description="Helical" evidence="8">
    <location>
        <begin position="129"/>
        <end position="152"/>
    </location>
</feature>
<dbReference type="STRING" id="1121279.SAMN02745887_02581"/>
<protein>
    <submittedName>
        <fullName evidence="9">Iron complex transport system permease protein</fullName>
    </submittedName>
</protein>
<keyword evidence="4" id="KW-1003">Cell membrane</keyword>
<feature type="transmembrane region" description="Helical" evidence="8">
    <location>
        <begin position="206"/>
        <end position="225"/>
    </location>
</feature>
<dbReference type="AlphaFoldDB" id="A0A1K2HMJ9"/>
<dbReference type="FunFam" id="1.10.3470.10:FF:000001">
    <property type="entry name" value="Vitamin B12 ABC transporter permease BtuC"/>
    <property type="match status" value="1"/>
</dbReference>
<dbReference type="Proteomes" id="UP000186513">
    <property type="component" value="Unassembled WGS sequence"/>
</dbReference>
<dbReference type="RefSeq" id="WP_072429089.1">
    <property type="nucleotide sequence ID" value="NZ_FPKR01000010.1"/>
</dbReference>
<dbReference type="PANTHER" id="PTHR30472">
    <property type="entry name" value="FERRIC ENTEROBACTIN TRANSPORT SYSTEM PERMEASE PROTEIN"/>
    <property type="match status" value="1"/>
</dbReference>
<sequence length="348" mass="35994">MKPDDLPLALRYRRHNRGRLAVLGGLALLLAASFLFDLSSGPAGLSLGSVLHGLWQPASLDAAQRVIVFDVRLPYALMALVVGAALGLGGAQMQTVLNNPLASPFTLGLAAAATLGASLAIVFQHLQPLPANLLVPLAAFACALGVTGLILLLSRWHGGGGATLVLFGIALLFALEALVWLLQFLAEANALEQIVFWSMGSLARASLQHVGLIGVALALCFTLAMRRAWALTLLRGGETHAASLGVNVARLRAITLVEVSLMTAAALAFVGTIGFVGLVGPHIARLLVGEQHRFLLPASLLCGALMLSLASIASKTIVPGLIIPIGIVTALVGVPVFIALILSRKGGV</sequence>
<evidence type="ECO:0000256" key="4">
    <source>
        <dbReference type="ARBA" id="ARBA00022475"/>
    </source>
</evidence>
<keyword evidence="3" id="KW-0813">Transport</keyword>
<evidence type="ECO:0000256" key="7">
    <source>
        <dbReference type="ARBA" id="ARBA00023136"/>
    </source>
</evidence>
<gene>
    <name evidence="9" type="ORF">SAMN02745887_02581</name>
</gene>
<evidence type="ECO:0000256" key="6">
    <source>
        <dbReference type="ARBA" id="ARBA00022989"/>
    </source>
</evidence>